<dbReference type="RefSeq" id="WP_161141870.1">
    <property type="nucleotide sequence ID" value="NZ_SPKJ01000079.1"/>
</dbReference>
<sequence length="97" mass="9937">MFGSRAKTYASALLALGLLVPTFGSAALAAHDTKAAPAGVSVGGGKTSASEPRTAHAPGRATGVHTYSYPFCPVGNYWELEREGGDTIVLPCQGTRD</sequence>
<gene>
    <name evidence="3" type="ORF">E4O86_17610</name>
</gene>
<organism evidence="3 4">
    <name type="scientific">Propylenella binzhouense</name>
    <dbReference type="NCBI Taxonomy" id="2555902"/>
    <lineage>
        <taxon>Bacteria</taxon>
        <taxon>Pseudomonadati</taxon>
        <taxon>Pseudomonadota</taxon>
        <taxon>Alphaproteobacteria</taxon>
        <taxon>Hyphomicrobiales</taxon>
        <taxon>Propylenellaceae</taxon>
        <taxon>Propylenella</taxon>
    </lineage>
</organism>
<dbReference type="AlphaFoldDB" id="A0A964T6W8"/>
<accession>A0A964T6W8</accession>
<name>A0A964T6W8_9HYPH</name>
<protein>
    <submittedName>
        <fullName evidence="3">Uncharacterized protein</fullName>
    </submittedName>
</protein>
<feature type="signal peptide" evidence="2">
    <location>
        <begin position="1"/>
        <end position="26"/>
    </location>
</feature>
<proteinExistence type="predicted"/>
<evidence type="ECO:0000313" key="3">
    <source>
        <dbReference type="EMBL" id="MYZ49530.1"/>
    </source>
</evidence>
<feature type="region of interest" description="Disordered" evidence="1">
    <location>
        <begin position="37"/>
        <end position="61"/>
    </location>
</feature>
<feature type="chain" id="PRO_5036962661" evidence="2">
    <location>
        <begin position="27"/>
        <end position="97"/>
    </location>
</feature>
<keyword evidence="2" id="KW-0732">Signal</keyword>
<evidence type="ECO:0000256" key="2">
    <source>
        <dbReference type="SAM" id="SignalP"/>
    </source>
</evidence>
<dbReference type="EMBL" id="SPKJ01000079">
    <property type="protein sequence ID" value="MYZ49530.1"/>
    <property type="molecule type" value="Genomic_DNA"/>
</dbReference>
<comment type="caution">
    <text evidence="3">The sequence shown here is derived from an EMBL/GenBank/DDBJ whole genome shotgun (WGS) entry which is preliminary data.</text>
</comment>
<evidence type="ECO:0000313" key="4">
    <source>
        <dbReference type="Proteomes" id="UP000773614"/>
    </source>
</evidence>
<dbReference type="Proteomes" id="UP000773614">
    <property type="component" value="Unassembled WGS sequence"/>
</dbReference>
<keyword evidence="4" id="KW-1185">Reference proteome</keyword>
<evidence type="ECO:0000256" key="1">
    <source>
        <dbReference type="SAM" id="MobiDB-lite"/>
    </source>
</evidence>
<reference evidence="3" key="1">
    <citation type="submission" date="2019-03" db="EMBL/GenBank/DDBJ databases">
        <title>Afifella sp. nov., isolated from activated sludge.</title>
        <authorList>
            <person name="Li Q."/>
            <person name="Liu Y."/>
        </authorList>
    </citation>
    <scope>NUCLEOTIDE SEQUENCE</scope>
    <source>
        <strain evidence="3">L72</strain>
    </source>
</reference>